<sequence length="106" mass="11178">MPSGDVTLALAGFSVMNRAVLSGDTSVQPLLAKSWLGSRIDTGARALRHSTLGQGHTTLGHGGHALSSSRPKLVAGGYSCAREPIANPRVHRHLRAERDGEVTRTN</sequence>
<keyword evidence="2" id="KW-1185">Reference proteome</keyword>
<accession>A0A9Q1EQP3</accession>
<gene>
    <name evidence="1" type="ORF">SKAU_G00306380</name>
</gene>
<comment type="caution">
    <text evidence="1">The sequence shown here is derived from an EMBL/GenBank/DDBJ whole genome shotgun (WGS) entry which is preliminary data.</text>
</comment>
<proteinExistence type="predicted"/>
<reference evidence="1" key="1">
    <citation type="journal article" date="2023" name="Science">
        <title>Genome structures resolve the early diversification of teleost fishes.</title>
        <authorList>
            <person name="Parey E."/>
            <person name="Louis A."/>
            <person name="Montfort J."/>
            <person name="Bouchez O."/>
            <person name="Roques C."/>
            <person name="Iampietro C."/>
            <person name="Lluch J."/>
            <person name="Castinel A."/>
            <person name="Donnadieu C."/>
            <person name="Desvignes T."/>
            <person name="Floi Bucao C."/>
            <person name="Jouanno E."/>
            <person name="Wen M."/>
            <person name="Mejri S."/>
            <person name="Dirks R."/>
            <person name="Jansen H."/>
            <person name="Henkel C."/>
            <person name="Chen W.J."/>
            <person name="Zahm M."/>
            <person name="Cabau C."/>
            <person name="Klopp C."/>
            <person name="Thompson A.W."/>
            <person name="Robinson-Rechavi M."/>
            <person name="Braasch I."/>
            <person name="Lecointre G."/>
            <person name="Bobe J."/>
            <person name="Postlethwait J.H."/>
            <person name="Berthelot C."/>
            <person name="Roest Crollius H."/>
            <person name="Guiguen Y."/>
        </authorList>
    </citation>
    <scope>NUCLEOTIDE SEQUENCE</scope>
    <source>
        <strain evidence="1">WJC10195</strain>
    </source>
</reference>
<evidence type="ECO:0000313" key="2">
    <source>
        <dbReference type="Proteomes" id="UP001152622"/>
    </source>
</evidence>
<dbReference type="AlphaFoldDB" id="A0A9Q1EQP3"/>
<protein>
    <submittedName>
        <fullName evidence="1">Uncharacterized protein</fullName>
    </submittedName>
</protein>
<evidence type="ECO:0000313" key="1">
    <source>
        <dbReference type="EMBL" id="KAJ8343309.1"/>
    </source>
</evidence>
<dbReference type="Proteomes" id="UP001152622">
    <property type="component" value="Chromosome 13"/>
</dbReference>
<dbReference type="EMBL" id="JAINUF010000013">
    <property type="protein sequence ID" value="KAJ8343309.1"/>
    <property type="molecule type" value="Genomic_DNA"/>
</dbReference>
<name>A0A9Q1EQP3_SYNKA</name>
<organism evidence="1 2">
    <name type="scientific">Synaphobranchus kaupii</name>
    <name type="common">Kaup's arrowtooth eel</name>
    <dbReference type="NCBI Taxonomy" id="118154"/>
    <lineage>
        <taxon>Eukaryota</taxon>
        <taxon>Metazoa</taxon>
        <taxon>Chordata</taxon>
        <taxon>Craniata</taxon>
        <taxon>Vertebrata</taxon>
        <taxon>Euteleostomi</taxon>
        <taxon>Actinopterygii</taxon>
        <taxon>Neopterygii</taxon>
        <taxon>Teleostei</taxon>
        <taxon>Anguilliformes</taxon>
        <taxon>Synaphobranchidae</taxon>
        <taxon>Synaphobranchus</taxon>
    </lineage>
</organism>